<feature type="region of interest" description="Disordered" evidence="1">
    <location>
        <begin position="1261"/>
        <end position="1289"/>
    </location>
</feature>
<feature type="region of interest" description="Disordered" evidence="1">
    <location>
        <begin position="795"/>
        <end position="820"/>
    </location>
</feature>
<feature type="compositionally biased region" description="Low complexity" evidence="1">
    <location>
        <begin position="919"/>
        <end position="928"/>
    </location>
</feature>
<evidence type="ECO:0000256" key="1">
    <source>
        <dbReference type="SAM" id="MobiDB-lite"/>
    </source>
</evidence>
<feature type="region of interest" description="Disordered" evidence="1">
    <location>
        <begin position="345"/>
        <end position="392"/>
    </location>
</feature>
<dbReference type="Proteomes" id="UP000613740">
    <property type="component" value="Unassembled WGS sequence"/>
</dbReference>
<feature type="region of interest" description="Disordered" evidence="1">
    <location>
        <begin position="1504"/>
        <end position="1524"/>
    </location>
</feature>
<feature type="compositionally biased region" description="Low complexity" evidence="1">
    <location>
        <begin position="545"/>
        <end position="560"/>
    </location>
</feature>
<organism evidence="2 3">
    <name type="scientific">Chlamydomonas schloesseri</name>
    <dbReference type="NCBI Taxonomy" id="2026947"/>
    <lineage>
        <taxon>Eukaryota</taxon>
        <taxon>Viridiplantae</taxon>
        <taxon>Chlorophyta</taxon>
        <taxon>core chlorophytes</taxon>
        <taxon>Chlorophyceae</taxon>
        <taxon>CS clade</taxon>
        <taxon>Chlamydomonadales</taxon>
        <taxon>Chlamydomonadaceae</taxon>
        <taxon>Chlamydomonas</taxon>
    </lineage>
</organism>
<sequence>MDVDGGQFPQAPATAPGGDSSLCAAPDRLPDSVAGCSTSCVVQPAAQANASGTNLSAMGIAAAASTAVGEGAELDIPADIDLNDLNWDTFLAAEGMQQADGGVLRDVVVDLANTTGTSPHSSAGCCAALMIGGSPHPATITVDAAPEAMAAAAAHQGMLMMQQGGPRGAHPEQHKNQEQSLPRIVTAQRCRAHPALLSSARVQAPNDPDEEQTPHRPRQLHTSGSTSGPAVSATPVNLPPLQRCSASTLPKATDAGVARGGDATAGAIGAGEGSPQPLNPAPTVTSSVEAPAAAASELQVCGGAMGGVSEDGDSLLSSKGSRTTSAGTALCPAAAAAAAACTTAAGADGQGPGTSPKRARTGVAEPERKQLPPAQAGAAAQPPALPQPAAAAAGAAGAPRLLSMQPSAPPPPGIVGAAVAPITQPQGSGCLAGWPSFTTTCASSHLTPSSSAARSSLDGAAAPAGAAFSGSAFHQLPHADQHGQHSQHGQQPHGAVLSQPQISLPCLPAAHSQPPPELPLTRSSPLQPGPSLPQNAPGALTPADSLQQQPQRLQPAPSQSMQQTRQVPADPLPPPLTARQLAKAAAAVAAAATLGLPPPDLVALGLLPPGHRFAFPGAASGVPAASQPQITATTSNITMSNTGSGRDTSGLRNTVAQLQATANRAHSGSLQLGACGSVFGAPDAAAFAAAAGTSPPRHSSPTLGVSTDLPPPLPLPRALPLPVPPLSMHRQAAPSGGSPQQLPMRRYRSTSLTAVAAGGPAAAHHPYQRHASATASTAAAVAAGAGPTSATAGALAAGEAPVRRSGQPASGSSAGRAGNAASGDEVVLIGNDNDVGDDADDKFWELPQSDMYDGAGLGAMPGSVAAGCSNGRSRASCPALPSGRHGGSGAVITTGVPTRQQDSGVFGFANSGAWASRRRSQGAAAGAGHRTGGDEDGGEELDELLQSLKSSDFDFEDPSLQDGFEAAEEGKPTGRNLMPSLAPGEAMGPGAGAGASITCADTDTHMAEATPGRACTLQQGRHSSNGASAIQQQREPSHLSGGGGFAQTGGDGDMQLLHALLNVRSSCGGGEGGMPRRTWSLPDGIQVASEMDICNADEEAALAAGPTTATSRAVVSSGKAGSVAAALRASRGGARASGGGAALQAFHSLQPEAMPAGLAAVSMSPLGTPASLQHPGALQLSTGGGAHSTATAGAGNAAAAAAPTPAAHSYSSLPHTQQFQQQRHQQPALHHGSMEPRRSSATLLHVGPQPCQRQHTALHALPPQHNHGASSFGQQSAAAPLGTGAASGYPQPQQLFPHVHAHLQPQAQAPQSSCPCADCYRATAAAAAARAVAAAAAAAAAVSGEAAPHQAPQHYQLPSAVAACASSSHQHQAYAHGYSPYAPYHSYPHLPHYRAPSPPQAYPHHQLHGAQKAPCTLPCCYPPCSASPSAASWGIPAGHQHPASYPYARAHQPSGYSAHALGAPAYPPAAGPRMSSPPTQHQGHAPFYAGVVTGAGAPSGSVYEAGAAGAHSRPPGAGAGAGAGAGVGAAGGPSAGGMAGMPALDVAAHSSAATAYMTAAYLHHRHAGQHPMTMHGANYAPAPSYPSY</sequence>
<name>A0A835T8M5_9CHLO</name>
<feature type="compositionally biased region" description="Gly residues" evidence="1">
    <location>
        <begin position="1040"/>
        <end position="1051"/>
    </location>
</feature>
<evidence type="ECO:0000313" key="3">
    <source>
        <dbReference type="Proteomes" id="UP000613740"/>
    </source>
</evidence>
<feature type="compositionally biased region" description="Low complexity" evidence="1">
    <location>
        <begin position="1187"/>
        <end position="1226"/>
    </location>
</feature>
<feature type="region of interest" description="Disordered" evidence="1">
    <location>
        <begin position="690"/>
        <end position="743"/>
    </location>
</feature>
<protein>
    <submittedName>
        <fullName evidence="2">Uncharacterized protein</fullName>
    </submittedName>
</protein>
<accession>A0A835T8M5</accession>
<feature type="compositionally biased region" description="Polar residues" evidence="1">
    <location>
        <begin position="696"/>
        <end position="705"/>
    </location>
</feature>
<feature type="compositionally biased region" description="Pro residues" evidence="1">
    <location>
        <begin position="709"/>
        <end position="725"/>
    </location>
</feature>
<dbReference type="EMBL" id="JAEHOD010000057">
    <property type="protein sequence ID" value="KAG2434430.1"/>
    <property type="molecule type" value="Genomic_DNA"/>
</dbReference>
<proteinExistence type="predicted"/>
<feature type="compositionally biased region" description="Low complexity" evidence="1">
    <location>
        <begin position="371"/>
        <end position="392"/>
    </location>
</feature>
<keyword evidence="3" id="KW-1185">Reference proteome</keyword>
<feature type="region of interest" description="Disordered" evidence="1">
    <location>
        <begin position="1172"/>
        <end position="1238"/>
    </location>
</feature>
<evidence type="ECO:0000313" key="2">
    <source>
        <dbReference type="EMBL" id="KAG2434430.1"/>
    </source>
</evidence>
<feature type="region of interest" description="Disordered" evidence="1">
    <location>
        <begin position="505"/>
        <end position="576"/>
    </location>
</feature>
<feature type="compositionally biased region" description="Low complexity" evidence="1">
    <location>
        <begin position="1268"/>
        <end position="1279"/>
    </location>
</feature>
<feature type="compositionally biased region" description="Polar residues" evidence="1">
    <location>
        <begin position="220"/>
        <end position="229"/>
    </location>
</feature>
<feature type="region of interest" description="Disordered" evidence="1">
    <location>
        <begin position="1"/>
        <end position="26"/>
    </location>
</feature>
<reference evidence="2" key="1">
    <citation type="journal article" date="2020" name="bioRxiv">
        <title>Comparative genomics of Chlamydomonas.</title>
        <authorList>
            <person name="Craig R.J."/>
            <person name="Hasan A.R."/>
            <person name="Ness R.W."/>
            <person name="Keightley P.D."/>
        </authorList>
    </citation>
    <scope>NUCLEOTIDE SEQUENCE</scope>
    <source>
        <strain evidence="2">CCAP 11/173</strain>
    </source>
</reference>
<comment type="caution">
    <text evidence="2">The sequence shown here is derived from an EMBL/GenBank/DDBJ whole genome shotgun (WGS) entry which is preliminary data.</text>
</comment>
<gene>
    <name evidence="2" type="ORF">HYH02_012260</name>
</gene>
<feature type="compositionally biased region" description="Low complexity" evidence="1">
    <location>
        <begin position="1505"/>
        <end position="1516"/>
    </location>
</feature>
<feature type="region of interest" description="Disordered" evidence="1">
    <location>
        <begin position="198"/>
        <end position="284"/>
    </location>
</feature>
<dbReference type="OrthoDB" id="552521at2759"/>
<feature type="region of interest" description="Disordered" evidence="1">
    <location>
        <begin position="919"/>
        <end position="939"/>
    </location>
</feature>
<feature type="region of interest" description="Disordered" evidence="1">
    <location>
        <begin position="1018"/>
        <end position="1051"/>
    </location>
</feature>
<feature type="compositionally biased region" description="Polar residues" evidence="1">
    <location>
        <begin position="1018"/>
        <end position="1034"/>
    </location>
</feature>